<evidence type="ECO:0000256" key="5">
    <source>
        <dbReference type="SAM" id="MobiDB-lite"/>
    </source>
</evidence>
<dbReference type="NCBIfam" id="TIGR03494">
    <property type="entry name" value="salicyl_syn"/>
    <property type="match status" value="1"/>
</dbReference>
<dbReference type="PANTHER" id="PTHR11236:SF48">
    <property type="entry name" value="ISOCHORISMATE SYNTHASE MENF"/>
    <property type="match status" value="1"/>
</dbReference>
<dbReference type="PANTHER" id="PTHR11236">
    <property type="entry name" value="AMINOBENZOATE/ANTHRANILATE SYNTHASE"/>
    <property type="match status" value="1"/>
</dbReference>
<keyword evidence="8" id="KW-1185">Reference proteome</keyword>
<dbReference type="Gene3D" id="3.60.120.10">
    <property type="entry name" value="Anthranilate synthase"/>
    <property type="match status" value="1"/>
</dbReference>
<comment type="cofactor">
    <cofactor evidence="1">
        <name>Mg(2+)</name>
        <dbReference type="ChEBI" id="CHEBI:18420"/>
    </cofactor>
</comment>
<dbReference type="RefSeq" id="WP_182631485.1">
    <property type="nucleotide sequence ID" value="NZ_JAALDM010000057.1"/>
</dbReference>
<feature type="domain" description="Chorismate-utilising enzyme C-terminal" evidence="6">
    <location>
        <begin position="173"/>
        <end position="426"/>
    </location>
</feature>
<accession>A0ABV5JUI0</accession>
<evidence type="ECO:0000256" key="4">
    <source>
        <dbReference type="ARBA" id="ARBA00023239"/>
    </source>
</evidence>
<evidence type="ECO:0000313" key="7">
    <source>
        <dbReference type="EMBL" id="MFB9261402.1"/>
    </source>
</evidence>
<comment type="caution">
    <text evidence="7">The sequence shown here is derived from an EMBL/GenBank/DDBJ whole genome shotgun (WGS) entry which is preliminary data.</text>
</comment>
<protein>
    <submittedName>
        <fullName evidence="7">Salicylate synthase</fullName>
        <ecNumber evidence="7">4.2.99.21</ecNumber>
    </submittedName>
</protein>
<name>A0ABV5JUI0_9ACTN</name>
<evidence type="ECO:0000256" key="2">
    <source>
        <dbReference type="ARBA" id="ARBA00022723"/>
    </source>
</evidence>
<proteinExistence type="predicted"/>
<organism evidence="7 8">
    <name type="scientific">Dietzia aerolata</name>
    <dbReference type="NCBI Taxonomy" id="595984"/>
    <lineage>
        <taxon>Bacteria</taxon>
        <taxon>Bacillati</taxon>
        <taxon>Actinomycetota</taxon>
        <taxon>Actinomycetes</taxon>
        <taxon>Mycobacteriales</taxon>
        <taxon>Dietziaceae</taxon>
        <taxon>Dietzia</taxon>
    </lineage>
</organism>
<keyword evidence="3" id="KW-0460">Magnesium</keyword>
<keyword evidence="2" id="KW-0479">Metal-binding</keyword>
<dbReference type="Proteomes" id="UP001589700">
    <property type="component" value="Unassembled WGS sequence"/>
</dbReference>
<dbReference type="InterPro" id="IPR019996">
    <property type="entry name" value="Salicylate_synthase"/>
</dbReference>
<keyword evidence="4 7" id="KW-0456">Lyase</keyword>
<dbReference type="GO" id="GO:0043904">
    <property type="term" value="F:isochorismate pyruvate lyase activity"/>
    <property type="evidence" value="ECO:0007669"/>
    <property type="project" value="UniProtKB-EC"/>
</dbReference>
<dbReference type="InterPro" id="IPR005801">
    <property type="entry name" value="ADC_synthase"/>
</dbReference>
<evidence type="ECO:0000313" key="8">
    <source>
        <dbReference type="Proteomes" id="UP001589700"/>
    </source>
</evidence>
<evidence type="ECO:0000256" key="3">
    <source>
        <dbReference type="ARBA" id="ARBA00022842"/>
    </source>
</evidence>
<evidence type="ECO:0000256" key="1">
    <source>
        <dbReference type="ARBA" id="ARBA00001946"/>
    </source>
</evidence>
<sequence length="467" mass="49538">MTAIVTRVSAPEICATWARAGLAEDHLVYEGTDGWVYAGGARCEIVLTASQVRVTSHDGKGGTSVRVSPYTVRPAQALEEALAGLDLETWRAYGWIGFDFCAPFHGATGHLDDDDELAHLFVPEFEAFVDRSGDLRFVGVDSELETRMRSLAANPIRVDDDARRPLPVTEDATNYRERVATAIDEIHAGRYEKVIISREVTVPFDVDIPATYLTGRLANTPARSFTFRLGGLEAAGFSPEIVGSVDESGLITTEPVAGTRAHGVSPEADAAARAELENDDKEIVEHAISVRTSCAEVAAVAVPGTTAVAEFMTVRPRGSVQHLASTVVGQLAQPRSAWDALQELFPSVTASGIPKAPAVDAIYRLEASRRGVYSGAVVTASSAGELEATLVLRSVYRDGDRSWLRAGAGIVRQSSPEREFTETCEKLGSVAPYLVAEATAAAARAKSDSSAGSTAGAGAAEFQAARS</sequence>
<dbReference type="Pfam" id="PF00425">
    <property type="entry name" value="Chorismate_bind"/>
    <property type="match status" value="1"/>
</dbReference>
<dbReference type="EC" id="4.2.99.21" evidence="7"/>
<feature type="region of interest" description="Disordered" evidence="5">
    <location>
        <begin position="445"/>
        <end position="467"/>
    </location>
</feature>
<dbReference type="SUPFAM" id="SSF56322">
    <property type="entry name" value="ADC synthase"/>
    <property type="match status" value="1"/>
</dbReference>
<evidence type="ECO:0000259" key="6">
    <source>
        <dbReference type="Pfam" id="PF00425"/>
    </source>
</evidence>
<dbReference type="PRINTS" id="PR00095">
    <property type="entry name" value="ANTSNTHASEI"/>
</dbReference>
<gene>
    <name evidence="7" type="ORF">ACFFVD_16580</name>
</gene>
<dbReference type="InterPro" id="IPR019999">
    <property type="entry name" value="Anth_synth_I-like"/>
</dbReference>
<dbReference type="InterPro" id="IPR015890">
    <property type="entry name" value="Chorismate_C"/>
</dbReference>
<dbReference type="EMBL" id="JBHMDY010000032">
    <property type="protein sequence ID" value="MFB9261402.1"/>
    <property type="molecule type" value="Genomic_DNA"/>
</dbReference>
<reference evidence="7 8" key="1">
    <citation type="submission" date="2024-09" db="EMBL/GenBank/DDBJ databases">
        <authorList>
            <person name="Sun Q."/>
            <person name="Mori K."/>
        </authorList>
    </citation>
    <scope>NUCLEOTIDE SEQUENCE [LARGE SCALE GENOMIC DNA]</scope>
    <source>
        <strain evidence="7 8">CCM 7659</strain>
    </source>
</reference>